<name>A0A374MJW6_BACUN</name>
<proteinExistence type="predicted"/>
<sequence>MSEKHIACKGATVYCSQSMANNSPGTAIPLIVTSQTLVEVNGGKVVATDKDCTVANMNFGICNDPKYTAPAPKPPCMANVKWTKVHEYIDVTEGNLKMLTEESEGICNVCSVPGKICIAFHGQVATITKDMLDEAQEDIMATLCPLGNIQEDESKITLSEI</sequence>
<evidence type="ECO:0000313" key="2">
    <source>
        <dbReference type="Proteomes" id="UP000263754"/>
    </source>
</evidence>
<dbReference type="AlphaFoldDB" id="A0A374MJW6"/>
<dbReference type="Proteomes" id="UP000263754">
    <property type="component" value="Unassembled WGS sequence"/>
</dbReference>
<dbReference type="InterPro" id="IPR025460">
    <property type="entry name" value="DUF4280"/>
</dbReference>
<gene>
    <name evidence="1" type="ORF">DXD90_19095</name>
</gene>
<protein>
    <submittedName>
        <fullName evidence="1">DUF4280 domain-containing protein</fullName>
    </submittedName>
</protein>
<dbReference type="RefSeq" id="WP_117963752.1">
    <property type="nucleotide sequence ID" value="NZ_QSOF01000045.1"/>
</dbReference>
<accession>A0A374MJW6</accession>
<reference evidence="1 2" key="1">
    <citation type="submission" date="2018-08" db="EMBL/GenBank/DDBJ databases">
        <title>A genome reference for cultivated species of the human gut microbiota.</title>
        <authorList>
            <person name="Zou Y."/>
            <person name="Xue W."/>
            <person name="Luo G."/>
        </authorList>
    </citation>
    <scope>NUCLEOTIDE SEQUENCE [LARGE SCALE GENOMIC DNA]</scope>
    <source>
        <strain evidence="1 2">TM10-17</strain>
    </source>
</reference>
<dbReference type="EMBL" id="QSOF01000045">
    <property type="protein sequence ID" value="RGI71706.1"/>
    <property type="molecule type" value="Genomic_DNA"/>
</dbReference>
<comment type="caution">
    <text evidence="1">The sequence shown here is derived from an EMBL/GenBank/DDBJ whole genome shotgun (WGS) entry which is preliminary data.</text>
</comment>
<evidence type="ECO:0000313" key="1">
    <source>
        <dbReference type="EMBL" id="RGI71706.1"/>
    </source>
</evidence>
<organism evidence="1 2">
    <name type="scientific">Bacteroides uniformis</name>
    <dbReference type="NCBI Taxonomy" id="820"/>
    <lineage>
        <taxon>Bacteria</taxon>
        <taxon>Pseudomonadati</taxon>
        <taxon>Bacteroidota</taxon>
        <taxon>Bacteroidia</taxon>
        <taxon>Bacteroidales</taxon>
        <taxon>Bacteroidaceae</taxon>
        <taxon>Bacteroides</taxon>
    </lineage>
</organism>
<dbReference type="Pfam" id="PF14107">
    <property type="entry name" value="DUF4280"/>
    <property type="match status" value="1"/>
</dbReference>